<name>A0A1Y5F1Y1_9BACT</name>
<comment type="caution">
    <text evidence="2">The sequence shown here is derived from an EMBL/GenBank/DDBJ whole genome shotgun (WGS) entry which is preliminary data.</text>
</comment>
<gene>
    <name evidence="2" type="ORF">A9Q84_20670</name>
</gene>
<evidence type="ECO:0008006" key="4">
    <source>
        <dbReference type="Google" id="ProtNLM"/>
    </source>
</evidence>
<dbReference type="Proteomes" id="UP000196531">
    <property type="component" value="Unassembled WGS sequence"/>
</dbReference>
<feature type="coiled-coil region" evidence="1">
    <location>
        <begin position="72"/>
        <end position="99"/>
    </location>
</feature>
<dbReference type="EMBL" id="MAAO01000016">
    <property type="protein sequence ID" value="OUR92926.1"/>
    <property type="molecule type" value="Genomic_DNA"/>
</dbReference>
<sequence>MEDNGIWLSILEYAQLRDLSISTVRRYIKAERVKFKKENGKFLISISTENYMRNKQNSASTEGETLKLKFRVQELELQVKTIKLENDELKMLVNLYENNKVENNILPAIPLEL</sequence>
<dbReference type="AlphaFoldDB" id="A0A1Y5F1Y1"/>
<accession>A0A1Y5F1Y1</accession>
<reference evidence="3" key="1">
    <citation type="journal article" date="2017" name="Proc. Natl. Acad. Sci. U.S.A.">
        <title>Simulation of Deepwater Horizon oil plume reveals substrate specialization within a complex community of hydrocarbon-degraders.</title>
        <authorList>
            <person name="Hu P."/>
            <person name="Dubinsky E.A."/>
            <person name="Probst A.J."/>
            <person name="Wang J."/>
            <person name="Sieber C.M.K."/>
            <person name="Tom L.M."/>
            <person name="Gardinali P."/>
            <person name="Banfield J.F."/>
            <person name="Atlas R.M."/>
            <person name="Andersen G.L."/>
        </authorList>
    </citation>
    <scope>NUCLEOTIDE SEQUENCE [LARGE SCALE GENOMIC DNA]</scope>
</reference>
<evidence type="ECO:0000313" key="2">
    <source>
        <dbReference type="EMBL" id="OUR92926.1"/>
    </source>
</evidence>
<organism evidence="2 3">
    <name type="scientific">Halobacteriovorax marinus</name>
    <dbReference type="NCBI Taxonomy" id="97084"/>
    <lineage>
        <taxon>Bacteria</taxon>
        <taxon>Pseudomonadati</taxon>
        <taxon>Bdellovibrionota</taxon>
        <taxon>Bacteriovoracia</taxon>
        <taxon>Bacteriovoracales</taxon>
        <taxon>Halobacteriovoraceae</taxon>
        <taxon>Halobacteriovorax</taxon>
    </lineage>
</organism>
<evidence type="ECO:0000313" key="3">
    <source>
        <dbReference type="Proteomes" id="UP000196531"/>
    </source>
</evidence>
<keyword evidence="1" id="KW-0175">Coiled coil</keyword>
<evidence type="ECO:0000256" key="1">
    <source>
        <dbReference type="SAM" id="Coils"/>
    </source>
</evidence>
<protein>
    <recommendedName>
        <fullName evidence="4">Helix-turn-helix domain-containing protein</fullName>
    </recommendedName>
</protein>
<proteinExistence type="predicted"/>